<reference evidence="1" key="2">
    <citation type="submission" date="2021-04" db="EMBL/GenBank/DDBJ databases">
        <authorList>
            <person name="Dong X."/>
        </authorList>
    </citation>
    <scope>NUCLEOTIDE SEQUENCE</scope>
    <source>
        <strain evidence="1">ZWT</strain>
    </source>
</reference>
<dbReference type="PANTHER" id="PTHR48098">
    <property type="entry name" value="ENTEROCHELIN ESTERASE-RELATED"/>
    <property type="match status" value="1"/>
</dbReference>
<dbReference type="InterPro" id="IPR013783">
    <property type="entry name" value="Ig-like_fold"/>
</dbReference>
<dbReference type="AlphaFoldDB" id="A0A9J6P2H0"/>
<dbReference type="InterPro" id="IPR000801">
    <property type="entry name" value="Esterase-like"/>
</dbReference>
<name>A0A9J6P2H0_9CLOT</name>
<dbReference type="SUPFAM" id="SSF81296">
    <property type="entry name" value="E set domains"/>
    <property type="match status" value="1"/>
</dbReference>
<dbReference type="InterPro" id="IPR050583">
    <property type="entry name" value="Mycobacterial_A85_antigen"/>
</dbReference>
<dbReference type="Gene3D" id="3.40.50.1820">
    <property type="entry name" value="alpha/beta hydrolase"/>
    <property type="match status" value="1"/>
</dbReference>
<comment type="caution">
    <text evidence="1">The sequence shown here is derived from an EMBL/GenBank/DDBJ whole genome shotgun (WGS) entry which is preliminary data.</text>
</comment>
<dbReference type="Pfam" id="PF00756">
    <property type="entry name" value="Esterase"/>
    <property type="match status" value="1"/>
</dbReference>
<evidence type="ECO:0008006" key="3">
    <source>
        <dbReference type="Google" id="ProtNLM"/>
    </source>
</evidence>
<evidence type="ECO:0000313" key="1">
    <source>
        <dbReference type="EMBL" id="MCM1990970.1"/>
    </source>
</evidence>
<dbReference type="InterPro" id="IPR014756">
    <property type="entry name" value="Ig_E-set"/>
</dbReference>
<reference evidence="1" key="1">
    <citation type="journal article" date="2021" name="mSystems">
        <title>Bacteria and Archaea Synergistically Convert Glycine Betaine to Biogenic Methane in the Formosa Cold Seep of the South China Sea.</title>
        <authorList>
            <person name="Li L."/>
            <person name="Zhang W."/>
            <person name="Zhang S."/>
            <person name="Song L."/>
            <person name="Sun Q."/>
            <person name="Zhang H."/>
            <person name="Xiang H."/>
            <person name="Dong X."/>
        </authorList>
    </citation>
    <scope>NUCLEOTIDE SEQUENCE</scope>
    <source>
        <strain evidence="1">ZWT</strain>
    </source>
</reference>
<dbReference type="PANTHER" id="PTHR48098:SF3">
    <property type="entry name" value="IRON(III) ENTEROBACTIN ESTERASE"/>
    <property type="match status" value="1"/>
</dbReference>
<dbReference type="InterPro" id="IPR029058">
    <property type="entry name" value="AB_hydrolase_fold"/>
</dbReference>
<sequence>MKKIKIESPRIERLSIDIKNNSEQALELFWKDIEKVGSPLIEKIEGDENNYLVTLIWRETEELDNVCVIGEMFGMDTDETRLEKLENTDLWYRTWKARRDAQSVYFYIINCDDEIEWDNLDFRLDPLNEKKYVCIEDDKRPNDLYLMLKENSYVALPDFKQNQWTMEKQDTAKGKLELFDDFESKGLNNKRRVWVYTPDGYDETKEPYGLAVFTDGWEYINVTEAPTVLDNLIGAGMIPPMCAVFIETSDDRDNELTCHKGFREFAMEEVVTWVNGKYNITNKGEKNVLIGFSYGGLVAAFMALEYGETFKNVFIQSGGFSWKPAEEDNDKSDIFKDYEKVEKLPVDFYVTFGEYEKDAEEHFDGTKKFVQLLQDKGYSYKYKEFMGGHTYMDAKIGFADGLIHLLGE</sequence>
<dbReference type="Proteomes" id="UP001056429">
    <property type="component" value="Unassembled WGS sequence"/>
</dbReference>
<gene>
    <name evidence="1" type="ORF">KDK92_14660</name>
</gene>
<dbReference type="EMBL" id="JAGSOJ010000003">
    <property type="protein sequence ID" value="MCM1990970.1"/>
    <property type="molecule type" value="Genomic_DNA"/>
</dbReference>
<dbReference type="Gene3D" id="2.60.40.10">
    <property type="entry name" value="Immunoglobulins"/>
    <property type="match status" value="1"/>
</dbReference>
<dbReference type="RefSeq" id="WP_250860080.1">
    <property type="nucleotide sequence ID" value="NZ_JAGSOJ010000003.1"/>
</dbReference>
<dbReference type="SUPFAM" id="SSF53474">
    <property type="entry name" value="alpha/beta-Hydrolases"/>
    <property type="match status" value="1"/>
</dbReference>
<protein>
    <recommendedName>
        <fullName evidence="3">DUF3327 domain-containing protein</fullName>
    </recommendedName>
</protein>
<organism evidence="1 2">
    <name type="scientific">Oceanirhabdus seepicola</name>
    <dbReference type="NCBI Taxonomy" id="2828781"/>
    <lineage>
        <taxon>Bacteria</taxon>
        <taxon>Bacillati</taxon>
        <taxon>Bacillota</taxon>
        <taxon>Clostridia</taxon>
        <taxon>Eubacteriales</taxon>
        <taxon>Clostridiaceae</taxon>
        <taxon>Oceanirhabdus</taxon>
    </lineage>
</organism>
<keyword evidence="2" id="KW-1185">Reference proteome</keyword>
<proteinExistence type="predicted"/>
<accession>A0A9J6P2H0</accession>
<evidence type="ECO:0000313" key="2">
    <source>
        <dbReference type="Proteomes" id="UP001056429"/>
    </source>
</evidence>